<reference evidence="3 4" key="1">
    <citation type="submission" date="2019-10" db="EMBL/GenBank/DDBJ databases">
        <authorList>
            <person name="Dong K."/>
        </authorList>
    </citation>
    <scope>NUCLEOTIDE SEQUENCE [LARGE SCALE GENOMIC DNA]</scope>
    <source>
        <strain evidence="3 4">DSM 28960</strain>
    </source>
</reference>
<organism evidence="3 4">
    <name type="scientific">Lactococcus hircilactis</name>
    <dbReference type="NCBI Taxonomy" id="1494462"/>
    <lineage>
        <taxon>Bacteria</taxon>
        <taxon>Bacillati</taxon>
        <taxon>Bacillota</taxon>
        <taxon>Bacilli</taxon>
        <taxon>Lactobacillales</taxon>
        <taxon>Streptococcaceae</taxon>
        <taxon>Lactococcus</taxon>
    </lineage>
</organism>
<comment type="function">
    <text evidence="1">May bind long-chain fatty acids, such as palmitate, and may play a role in lipid transport or fatty acid metabolism.</text>
</comment>
<comment type="caution">
    <text evidence="3">The sequence shown here is derived from an EMBL/GenBank/DDBJ whole genome shotgun (WGS) entry which is preliminary data.</text>
</comment>
<dbReference type="OrthoDB" id="9775494at2"/>
<keyword evidence="4" id="KW-1185">Reference proteome</keyword>
<protein>
    <submittedName>
        <fullName evidence="3">DegV family EDD domain-containing protein</fullName>
    </submittedName>
</protein>
<gene>
    <name evidence="3" type="ORF">GHI93_04765</name>
</gene>
<dbReference type="SUPFAM" id="SSF82549">
    <property type="entry name" value="DAK1/DegV-like"/>
    <property type="match status" value="1"/>
</dbReference>
<proteinExistence type="predicted"/>
<evidence type="ECO:0000313" key="4">
    <source>
        <dbReference type="Proteomes" id="UP000439550"/>
    </source>
</evidence>
<dbReference type="NCBIfam" id="TIGR00762">
    <property type="entry name" value="DegV"/>
    <property type="match status" value="1"/>
</dbReference>
<dbReference type="AlphaFoldDB" id="A0A7X2D1N7"/>
<dbReference type="PANTHER" id="PTHR33434">
    <property type="entry name" value="DEGV DOMAIN-CONTAINING PROTEIN DR_1986-RELATED"/>
    <property type="match status" value="1"/>
</dbReference>
<dbReference type="InterPro" id="IPR050270">
    <property type="entry name" value="DegV_domain_contain"/>
</dbReference>
<dbReference type="InterPro" id="IPR003797">
    <property type="entry name" value="DegV"/>
</dbReference>
<dbReference type="Pfam" id="PF02645">
    <property type="entry name" value="DegV"/>
    <property type="match status" value="1"/>
</dbReference>
<dbReference type="PROSITE" id="PS51482">
    <property type="entry name" value="DEGV"/>
    <property type="match status" value="1"/>
</dbReference>
<name>A0A7X2D1N7_9LACT</name>
<dbReference type="GO" id="GO:0008289">
    <property type="term" value="F:lipid binding"/>
    <property type="evidence" value="ECO:0007669"/>
    <property type="project" value="UniProtKB-KW"/>
</dbReference>
<evidence type="ECO:0000313" key="3">
    <source>
        <dbReference type="EMBL" id="MQW39250.1"/>
    </source>
</evidence>
<evidence type="ECO:0000256" key="1">
    <source>
        <dbReference type="ARBA" id="ARBA00003238"/>
    </source>
</evidence>
<dbReference type="Gene3D" id="3.30.1180.10">
    <property type="match status" value="1"/>
</dbReference>
<keyword evidence="2" id="KW-0446">Lipid-binding</keyword>
<dbReference type="Gene3D" id="3.40.50.10170">
    <property type="match status" value="1"/>
</dbReference>
<dbReference type="EMBL" id="WITJ01000005">
    <property type="protein sequence ID" value="MQW39250.1"/>
    <property type="molecule type" value="Genomic_DNA"/>
</dbReference>
<dbReference type="RefSeq" id="WP_153495925.1">
    <property type="nucleotide sequence ID" value="NZ_CAXYUY010000002.1"/>
</dbReference>
<accession>A0A7X2D1N7</accession>
<dbReference type="Proteomes" id="UP000439550">
    <property type="component" value="Unassembled WGS sequence"/>
</dbReference>
<evidence type="ECO:0000256" key="2">
    <source>
        <dbReference type="ARBA" id="ARBA00023121"/>
    </source>
</evidence>
<dbReference type="PANTHER" id="PTHR33434:SF2">
    <property type="entry name" value="FATTY ACID-BINDING PROTEIN TM_1468"/>
    <property type="match status" value="1"/>
</dbReference>
<dbReference type="InterPro" id="IPR043168">
    <property type="entry name" value="DegV_C"/>
</dbReference>
<sequence length="284" mass="31432">MKLAIITDTSADIAASYLKREDLFVLEIPISIDGVDYEPSKMTHEAWFDLMKAAKDAPKTSQPSVAELSLLLKKLKDEAYTHVLGLFLPAGISGFYANAFYLQNEFEGMSVLFPETFITSSPLGYMVQTALDGKDKGDSFEEILTHFEWQRDHDHAFMLVDDLKWLAKGGRLSNASAFVGTLMNIKPLLQFSDGGEVVVYDKVRTIKKAMSEMKRLVLENTKTGAFKVYVLNAGALDRAQELYDFAIAQGFDDVEMTTFGPVIATHLGVGAIACAISPKFETKD</sequence>